<reference evidence="2" key="1">
    <citation type="submission" date="2021-04" db="EMBL/GenBank/DDBJ databases">
        <authorList>
            <consortium name="Wellcome Sanger Institute Data Sharing"/>
        </authorList>
    </citation>
    <scope>NUCLEOTIDE SEQUENCE [LARGE SCALE GENOMIC DNA]</scope>
</reference>
<proteinExistence type="predicted"/>
<keyword evidence="1" id="KW-0812">Transmembrane</keyword>
<dbReference type="Proteomes" id="UP000265040">
    <property type="component" value="Chromosome 19"/>
</dbReference>
<feature type="transmembrane region" description="Helical" evidence="1">
    <location>
        <begin position="12"/>
        <end position="38"/>
    </location>
</feature>
<accession>A0A7N6ACN3</accession>
<keyword evidence="1" id="KW-0472">Membrane</keyword>
<evidence type="ECO:0000313" key="3">
    <source>
        <dbReference type="Proteomes" id="UP000265040"/>
    </source>
</evidence>
<dbReference type="AlphaFoldDB" id="A0A7N6ACN3"/>
<sequence>MAELELQLDSNIRLFVVLPIVFITFYVWVMQHFVSILLQIDMKFISASVIKRMDFSRQNKGCSTLSNDRSWQANRSGERQCHHHVPMILIGSWIHTQRHTHLMTGKQLLLTAEHLTDVSMLFPLDILSCVKDTSVDRLL</sequence>
<dbReference type="Ensembl" id="ENSATET00000043956.1">
    <property type="protein sequence ID" value="ENSATEP00000044398.1"/>
    <property type="gene ID" value="ENSATEG00000028770.1"/>
</dbReference>
<dbReference type="OrthoDB" id="6745403at2759"/>
<protein>
    <submittedName>
        <fullName evidence="2">Uncharacterized protein</fullName>
    </submittedName>
</protein>
<keyword evidence="3" id="KW-1185">Reference proteome</keyword>
<reference evidence="2" key="3">
    <citation type="submission" date="2025-09" db="UniProtKB">
        <authorList>
            <consortium name="Ensembl"/>
        </authorList>
    </citation>
    <scope>IDENTIFICATION</scope>
</reference>
<name>A0A7N6ACN3_ANATE</name>
<dbReference type="InParanoid" id="A0A7N6ACN3"/>
<keyword evidence="1" id="KW-1133">Transmembrane helix</keyword>
<reference evidence="2" key="2">
    <citation type="submission" date="2025-08" db="UniProtKB">
        <authorList>
            <consortium name="Ensembl"/>
        </authorList>
    </citation>
    <scope>IDENTIFICATION</scope>
</reference>
<organism evidence="2 3">
    <name type="scientific">Anabas testudineus</name>
    <name type="common">Climbing perch</name>
    <name type="synonym">Anthias testudineus</name>
    <dbReference type="NCBI Taxonomy" id="64144"/>
    <lineage>
        <taxon>Eukaryota</taxon>
        <taxon>Metazoa</taxon>
        <taxon>Chordata</taxon>
        <taxon>Craniata</taxon>
        <taxon>Vertebrata</taxon>
        <taxon>Euteleostomi</taxon>
        <taxon>Actinopterygii</taxon>
        <taxon>Neopterygii</taxon>
        <taxon>Teleostei</taxon>
        <taxon>Neoteleostei</taxon>
        <taxon>Acanthomorphata</taxon>
        <taxon>Anabantaria</taxon>
        <taxon>Anabantiformes</taxon>
        <taxon>Anabantoidei</taxon>
        <taxon>Anabantidae</taxon>
        <taxon>Anabas</taxon>
    </lineage>
</organism>
<evidence type="ECO:0000313" key="2">
    <source>
        <dbReference type="Ensembl" id="ENSATEP00000044398.1"/>
    </source>
</evidence>
<evidence type="ECO:0000256" key="1">
    <source>
        <dbReference type="SAM" id="Phobius"/>
    </source>
</evidence>